<evidence type="ECO:0000313" key="3">
    <source>
        <dbReference type="Proteomes" id="UP000290174"/>
    </source>
</evidence>
<organism evidence="2 3">
    <name type="scientific">Bradyrhizobium zhanjiangense</name>
    <dbReference type="NCBI Taxonomy" id="1325107"/>
    <lineage>
        <taxon>Bacteria</taxon>
        <taxon>Pseudomonadati</taxon>
        <taxon>Pseudomonadota</taxon>
        <taxon>Alphaproteobacteria</taxon>
        <taxon>Hyphomicrobiales</taxon>
        <taxon>Nitrobacteraceae</taxon>
        <taxon>Bradyrhizobium</taxon>
    </lineage>
</organism>
<evidence type="ECO:0000313" key="2">
    <source>
        <dbReference type="EMBL" id="RXH01373.1"/>
    </source>
</evidence>
<accession>A0A4Q0QUS7</accession>
<gene>
    <name evidence="2" type="ORF">EAS61_06565</name>
</gene>
<dbReference type="Proteomes" id="UP000290174">
    <property type="component" value="Unassembled WGS sequence"/>
</dbReference>
<reference evidence="2 3" key="1">
    <citation type="submission" date="2018-11" db="EMBL/GenBank/DDBJ databases">
        <title>Bradyrhizobium sp. nov., isolated from effective nodules of peanut in China.</title>
        <authorList>
            <person name="Li Y."/>
        </authorList>
    </citation>
    <scope>NUCLEOTIDE SEQUENCE [LARGE SCALE GENOMIC DNA]</scope>
    <source>
        <strain evidence="2 3">CCBAU 51770</strain>
    </source>
</reference>
<proteinExistence type="predicted"/>
<sequence>MRSLAPLLRGEGWGEGLSPRIRWQPDSRRIPPHRNPRFARIPASPRKRGEAKSNAPFPLLLPFCFCFASSGQPLSLAHDCAPDS</sequence>
<dbReference type="AlphaFoldDB" id="A0A4Q0QUS7"/>
<protein>
    <submittedName>
        <fullName evidence="2">Uncharacterized protein</fullName>
    </submittedName>
</protein>
<feature type="region of interest" description="Disordered" evidence="1">
    <location>
        <begin position="24"/>
        <end position="52"/>
    </location>
</feature>
<dbReference type="EMBL" id="RKMK01000004">
    <property type="protein sequence ID" value="RXH01373.1"/>
    <property type="molecule type" value="Genomic_DNA"/>
</dbReference>
<evidence type="ECO:0000256" key="1">
    <source>
        <dbReference type="SAM" id="MobiDB-lite"/>
    </source>
</evidence>
<name>A0A4Q0QUS7_9BRAD</name>
<comment type="caution">
    <text evidence="2">The sequence shown here is derived from an EMBL/GenBank/DDBJ whole genome shotgun (WGS) entry which is preliminary data.</text>
</comment>